<feature type="domain" description="Fatty acid desaturase" evidence="2">
    <location>
        <begin position="98"/>
        <end position="362"/>
    </location>
</feature>
<accession>A0A0A7PCJ5</accession>
<name>A0A0A7PCJ5_9SPHN</name>
<evidence type="ECO:0000259" key="2">
    <source>
        <dbReference type="Pfam" id="PF00487"/>
    </source>
</evidence>
<feature type="transmembrane region" description="Helical" evidence="1">
    <location>
        <begin position="72"/>
        <end position="92"/>
    </location>
</feature>
<evidence type="ECO:0000313" key="3">
    <source>
        <dbReference type="EMBL" id="AJA07664.1"/>
    </source>
</evidence>
<keyword evidence="1" id="KW-0812">Transmembrane</keyword>
<dbReference type="PANTHER" id="PTHR19353:SF19">
    <property type="entry name" value="DELTA(5) FATTY ACID DESATURASE C-RELATED"/>
    <property type="match status" value="1"/>
</dbReference>
<dbReference type="InterPro" id="IPR005804">
    <property type="entry name" value="FA_desaturase_dom"/>
</dbReference>
<keyword evidence="1" id="KW-0472">Membrane</keyword>
<keyword evidence="1" id="KW-1133">Transmembrane helix</keyword>
<feature type="transmembrane region" description="Helical" evidence="1">
    <location>
        <begin position="134"/>
        <end position="151"/>
    </location>
</feature>
<dbReference type="Proteomes" id="UP000030907">
    <property type="component" value="Chromosome"/>
</dbReference>
<dbReference type="EMBL" id="CP009122">
    <property type="protein sequence ID" value="AJA07664.1"/>
    <property type="molecule type" value="Genomic_DNA"/>
</dbReference>
<dbReference type="AlphaFoldDB" id="A0A0A7PCJ5"/>
<dbReference type="GO" id="GO:0008610">
    <property type="term" value="P:lipid biosynthetic process"/>
    <property type="evidence" value="ECO:0007669"/>
    <property type="project" value="UniProtKB-ARBA"/>
</dbReference>
<gene>
    <name evidence="3" type="ORF">SKP52_03675</name>
</gene>
<dbReference type="InterPro" id="IPR012171">
    <property type="entry name" value="Fatty_acid_desaturase"/>
</dbReference>
<dbReference type="Pfam" id="PF00487">
    <property type="entry name" value="FA_desaturase"/>
    <property type="match status" value="1"/>
</dbReference>
<organism evidence="3 4">
    <name type="scientific">Sphingopyxis fribergensis</name>
    <dbReference type="NCBI Taxonomy" id="1515612"/>
    <lineage>
        <taxon>Bacteria</taxon>
        <taxon>Pseudomonadati</taxon>
        <taxon>Pseudomonadota</taxon>
        <taxon>Alphaproteobacteria</taxon>
        <taxon>Sphingomonadales</taxon>
        <taxon>Sphingomonadaceae</taxon>
        <taxon>Sphingopyxis</taxon>
    </lineage>
</organism>
<dbReference type="STRING" id="1515612.SKP52_03675"/>
<sequence length="389" mass="42743">MALATRIRPFCCHEMMVKTPAMTTINPPADRIATPFVKSATKVPKSAITDDMAMIRAASELTRDLVQPSARIYWTDMLASAFIGYAGIAAAILAPSTAWMLVAAVISVVALYRAGSFIHELTHIRKNALPGFRLAWNILVGVPMLIPSFMYEGIHSLHHNRTKYGTVEDPEYLPLALMKPYTVPLFVVAAAFAPIALLFRYAVLTPLSFLIPPLRRIVVERYSGMIINPLFRRKPPEGEFRRQWAWQEGGAWAWSSLLIAAGVFGWVPLRALVIFGAIAAATLVLNQIRTLVAHLWENDGAVLTVTGQFLDSVNVPPPGLLPELWAPVGLRYHALHHLLPGVPYHALGEAHRRLKDVLPADSQYHGANYDSLPKLVMNLVAGSARGTAA</sequence>
<reference evidence="3 4" key="1">
    <citation type="journal article" date="2015" name="Int. J. Syst. Evol. Microbiol.">
        <title>Description of Sphingopyxis fribergensis sp. nov. - a soil bacterium with the ability to degrade styrene and phenylacetic acid.</title>
        <authorList>
            <person name="Oelschlagel M."/>
            <person name="Ruckert C."/>
            <person name="Kalinowski J."/>
            <person name="Schmidt G."/>
            <person name="Schlomann M."/>
            <person name="Tischler D."/>
        </authorList>
    </citation>
    <scope>NUCLEOTIDE SEQUENCE [LARGE SCALE GENOMIC DNA]</scope>
    <source>
        <strain evidence="3 4">Kp5.2</strain>
    </source>
</reference>
<dbReference type="GO" id="GO:0016020">
    <property type="term" value="C:membrane"/>
    <property type="evidence" value="ECO:0007669"/>
    <property type="project" value="TreeGrafter"/>
</dbReference>
<dbReference type="HOGENOM" id="CLU_780549_0_0_5"/>
<proteinExistence type="predicted"/>
<dbReference type="CDD" id="cd01060">
    <property type="entry name" value="Membrane-FADS-like"/>
    <property type="match status" value="1"/>
</dbReference>
<feature type="transmembrane region" description="Helical" evidence="1">
    <location>
        <begin position="98"/>
        <end position="114"/>
    </location>
</feature>
<keyword evidence="4" id="KW-1185">Reference proteome</keyword>
<dbReference type="PANTHER" id="PTHR19353">
    <property type="entry name" value="FATTY ACID DESATURASE 2"/>
    <property type="match status" value="1"/>
</dbReference>
<evidence type="ECO:0000256" key="1">
    <source>
        <dbReference type="SAM" id="Phobius"/>
    </source>
</evidence>
<dbReference type="KEGG" id="sphk:SKP52_03675"/>
<protein>
    <submittedName>
        <fullName evidence="3">Fatty acid desaturase</fullName>
    </submittedName>
</protein>
<dbReference type="GO" id="GO:0016717">
    <property type="term" value="F:oxidoreductase activity, acting on paired donors, with oxidation of a pair of donors resulting in the reduction of molecular oxygen to two molecules of water"/>
    <property type="evidence" value="ECO:0007669"/>
    <property type="project" value="TreeGrafter"/>
</dbReference>
<feature type="transmembrane region" description="Helical" evidence="1">
    <location>
        <begin position="251"/>
        <end position="284"/>
    </location>
</feature>
<evidence type="ECO:0000313" key="4">
    <source>
        <dbReference type="Proteomes" id="UP000030907"/>
    </source>
</evidence>
<feature type="transmembrane region" description="Helical" evidence="1">
    <location>
        <begin position="181"/>
        <end position="202"/>
    </location>
</feature>